<evidence type="ECO:0000259" key="6">
    <source>
        <dbReference type="Pfam" id="PF00294"/>
    </source>
</evidence>
<name>A0A1H1LCU3_BRESA</name>
<dbReference type="PANTHER" id="PTHR43085">
    <property type="entry name" value="HEXOKINASE FAMILY MEMBER"/>
    <property type="match status" value="1"/>
</dbReference>
<dbReference type="EMBL" id="LT629739">
    <property type="protein sequence ID" value="SDR72368.1"/>
    <property type="molecule type" value="Genomic_DNA"/>
</dbReference>
<evidence type="ECO:0000256" key="5">
    <source>
        <dbReference type="ARBA" id="ARBA00022840"/>
    </source>
</evidence>
<dbReference type="InterPro" id="IPR011611">
    <property type="entry name" value="PfkB_dom"/>
</dbReference>
<dbReference type="SUPFAM" id="SSF53613">
    <property type="entry name" value="Ribokinase-like"/>
    <property type="match status" value="1"/>
</dbReference>
<evidence type="ECO:0000256" key="3">
    <source>
        <dbReference type="ARBA" id="ARBA00022741"/>
    </source>
</evidence>
<dbReference type="OrthoDB" id="9795789at2"/>
<dbReference type="RefSeq" id="WP_092102087.1">
    <property type="nucleotide sequence ID" value="NZ_LT629739.1"/>
</dbReference>
<dbReference type="Gene3D" id="3.40.1190.20">
    <property type="match status" value="1"/>
</dbReference>
<evidence type="ECO:0000256" key="4">
    <source>
        <dbReference type="ARBA" id="ARBA00022777"/>
    </source>
</evidence>
<keyword evidence="3" id="KW-0547">Nucleotide-binding</keyword>
<feature type="domain" description="Carbohydrate kinase PfkB" evidence="6">
    <location>
        <begin position="3"/>
        <end position="288"/>
    </location>
</feature>
<keyword evidence="2" id="KW-0808">Transferase</keyword>
<evidence type="ECO:0000313" key="8">
    <source>
        <dbReference type="Proteomes" id="UP000199700"/>
    </source>
</evidence>
<keyword evidence="8" id="KW-1185">Reference proteome</keyword>
<evidence type="ECO:0000256" key="2">
    <source>
        <dbReference type="ARBA" id="ARBA00022679"/>
    </source>
</evidence>
<evidence type="ECO:0000256" key="1">
    <source>
        <dbReference type="ARBA" id="ARBA00010688"/>
    </source>
</evidence>
<dbReference type="GO" id="GO:0005524">
    <property type="term" value="F:ATP binding"/>
    <property type="evidence" value="ECO:0007669"/>
    <property type="project" value="UniProtKB-KW"/>
</dbReference>
<dbReference type="PROSITE" id="PS00583">
    <property type="entry name" value="PFKB_KINASES_1"/>
    <property type="match status" value="1"/>
</dbReference>
<dbReference type="Proteomes" id="UP000199700">
    <property type="component" value="Chromosome"/>
</dbReference>
<dbReference type="InterPro" id="IPR050306">
    <property type="entry name" value="PfkB_Carbo_kinase"/>
</dbReference>
<comment type="similarity">
    <text evidence="1">Belongs to the carbohydrate kinase PfkB family.</text>
</comment>
<keyword evidence="4" id="KW-0418">Kinase</keyword>
<sequence length="295" mass="31092">MSILVVGEALIDIVSTTGSPDRYAPGGAPANVALGLGRLGSEVELLTDVGDDFHGGFILAHLRESNVRVHVRPTGSTSTARALLSADGSAEYEFSLRWAPDASLVDGATWTAIHFGSIAAFLSPGAETVDSLLQRGRDSSALLSLDPNIRPTIIGDHGPASARFETLASRVDVVKLSDVDADWLYPGLSTESQVDRIIRLGARLVALTCGSDGALLSTASARVRTQAHSVEVADTIGAGDSFMASLVHDLQNPRSRIEDMDEDELRRLGESASRRAAVTVARAGADLPWAREEGP</sequence>
<dbReference type="GO" id="GO:0016301">
    <property type="term" value="F:kinase activity"/>
    <property type="evidence" value="ECO:0007669"/>
    <property type="project" value="UniProtKB-KW"/>
</dbReference>
<protein>
    <submittedName>
        <fullName evidence="7">Fructokinase</fullName>
    </submittedName>
</protein>
<dbReference type="InterPro" id="IPR002173">
    <property type="entry name" value="Carboh/pur_kinase_PfkB_CS"/>
</dbReference>
<proteinExistence type="inferred from homology"/>
<gene>
    <name evidence="7" type="ORF">SAMN04489751_0217</name>
</gene>
<dbReference type="InterPro" id="IPR029056">
    <property type="entry name" value="Ribokinase-like"/>
</dbReference>
<keyword evidence="5" id="KW-0067">ATP-binding</keyword>
<evidence type="ECO:0000313" key="7">
    <source>
        <dbReference type="EMBL" id="SDR72368.1"/>
    </source>
</evidence>
<dbReference type="Pfam" id="PF00294">
    <property type="entry name" value="PfkB"/>
    <property type="match status" value="1"/>
</dbReference>
<accession>A0A1H1LCU3</accession>
<organism evidence="7 8">
    <name type="scientific">Brevibacterium sandarakinum</name>
    <dbReference type="NCBI Taxonomy" id="629680"/>
    <lineage>
        <taxon>Bacteria</taxon>
        <taxon>Bacillati</taxon>
        <taxon>Actinomycetota</taxon>
        <taxon>Actinomycetes</taxon>
        <taxon>Micrococcales</taxon>
        <taxon>Brevibacteriaceae</taxon>
        <taxon>Brevibacterium</taxon>
    </lineage>
</organism>
<dbReference type="STRING" id="629680.SAMN04489751_0217"/>
<dbReference type="PANTHER" id="PTHR43085:SF1">
    <property type="entry name" value="PSEUDOURIDINE KINASE-RELATED"/>
    <property type="match status" value="1"/>
</dbReference>
<dbReference type="AlphaFoldDB" id="A0A1H1LCU3"/>
<dbReference type="CDD" id="cd01167">
    <property type="entry name" value="bac_FRK"/>
    <property type="match status" value="1"/>
</dbReference>
<reference evidence="7" key="1">
    <citation type="submission" date="2016-10" db="EMBL/GenBank/DDBJ databases">
        <authorList>
            <person name="Varghese N."/>
            <person name="Submissions S."/>
        </authorList>
    </citation>
    <scope>NUCLEOTIDE SEQUENCE [LARGE SCALE GENOMIC DNA]</scope>
    <source>
        <strain evidence="7">DSM 22082</strain>
    </source>
</reference>